<dbReference type="SUPFAM" id="SSF74653">
    <property type="entry name" value="TolA/TonB C-terminal domain"/>
    <property type="match status" value="1"/>
</dbReference>
<sequence length="294" mass="31894">MAKLPARHAQPQTSTRLILIWSQVVHLVTLDNGAVMRQSEAIGLGVAVTGHAILLAVLSLGIASRAGLSVPQQSVAVVLADEVGLVDTSPTPNVEAATSMAPEVGEIEPFAPDEFAEETPDEVPPPEVTKPTTQTQFAAAPKPPPRPVDRSQRRRPDRRQRGSRLGNDFLDGVTDQESLSRSRNAPGAQAGPAVTASLQREITRKLKPRWRAPSGADVEKLVTTVSWSLGRDGRVSGKPRCVNQSGVNASNRPQKALHCERAIKAVLDAQPFDTLPEKFYDSWKSVRYQFDRKL</sequence>
<reference evidence="3 4" key="1">
    <citation type="submission" date="2023-10" db="EMBL/GenBank/DDBJ databases">
        <title>Complete genome sequence of a Sphingomonadaceae bacterium.</title>
        <authorList>
            <person name="Yan C."/>
        </authorList>
    </citation>
    <scope>NUCLEOTIDE SEQUENCE [LARGE SCALE GENOMIC DNA]</scope>
    <source>
        <strain evidence="3 4">SCSIO 66989</strain>
    </source>
</reference>
<evidence type="ECO:0000313" key="3">
    <source>
        <dbReference type="EMBL" id="WOE75754.1"/>
    </source>
</evidence>
<dbReference type="RefSeq" id="WP_317082925.1">
    <property type="nucleotide sequence ID" value="NZ_CP136594.1"/>
</dbReference>
<protein>
    <submittedName>
        <fullName evidence="3">Energy transducer TonB</fullName>
    </submittedName>
</protein>
<evidence type="ECO:0000313" key="4">
    <source>
        <dbReference type="Proteomes" id="UP001302429"/>
    </source>
</evidence>
<keyword evidence="2" id="KW-0472">Membrane</keyword>
<evidence type="ECO:0000256" key="1">
    <source>
        <dbReference type="SAM" id="MobiDB-lite"/>
    </source>
</evidence>
<name>A0AA97I0K0_9SPHN</name>
<dbReference type="AlphaFoldDB" id="A0AA97I0K0"/>
<gene>
    <name evidence="3" type="ORF">RB602_03305</name>
</gene>
<dbReference type="KEGG" id="acoa:RB602_03305"/>
<organism evidence="3 4">
    <name type="scientific">Alterisphingorhabdus coralli</name>
    <dbReference type="NCBI Taxonomy" id="3071408"/>
    <lineage>
        <taxon>Bacteria</taxon>
        <taxon>Pseudomonadati</taxon>
        <taxon>Pseudomonadota</taxon>
        <taxon>Alphaproteobacteria</taxon>
        <taxon>Sphingomonadales</taxon>
        <taxon>Sphingomonadaceae</taxon>
        <taxon>Alterisphingorhabdus (ex Yan et al. 2024)</taxon>
    </lineage>
</organism>
<keyword evidence="4" id="KW-1185">Reference proteome</keyword>
<dbReference type="EMBL" id="CP136594">
    <property type="protein sequence ID" value="WOE75754.1"/>
    <property type="molecule type" value="Genomic_DNA"/>
</dbReference>
<feature type="compositionally biased region" description="Basic residues" evidence="1">
    <location>
        <begin position="152"/>
        <end position="162"/>
    </location>
</feature>
<evidence type="ECO:0000256" key="2">
    <source>
        <dbReference type="SAM" id="Phobius"/>
    </source>
</evidence>
<feature type="transmembrane region" description="Helical" evidence="2">
    <location>
        <begin position="41"/>
        <end position="63"/>
    </location>
</feature>
<dbReference type="Gene3D" id="3.30.1150.10">
    <property type="match status" value="1"/>
</dbReference>
<feature type="region of interest" description="Disordered" evidence="1">
    <location>
        <begin position="116"/>
        <end position="196"/>
    </location>
</feature>
<accession>A0AA97I0K0</accession>
<keyword evidence="2" id="KW-1133">Transmembrane helix</keyword>
<proteinExistence type="predicted"/>
<dbReference type="Proteomes" id="UP001302429">
    <property type="component" value="Chromosome"/>
</dbReference>
<keyword evidence="2" id="KW-0812">Transmembrane</keyword>